<dbReference type="Pfam" id="PF03797">
    <property type="entry name" value="Autotransporter"/>
    <property type="match status" value="1"/>
</dbReference>
<dbReference type="OrthoDB" id="8416993at2"/>
<organism evidence="3 4">
    <name type="scientific">Methylomonas methanica (strain DSM 25384 / MC09)</name>
    <dbReference type="NCBI Taxonomy" id="857087"/>
    <lineage>
        <taxon>Bacteria</taxon>
        <taxon>Pseudomonadati</taxon>
        <taxon>Pseudomonadota</taxon>
        <taxon>Gammaproteobacteria</taxon>
        <taxon>Methylococcales</taxon>
        <taxon>Methylococcaceae</taxon>
        <taxon>Methylomonas</taxon>
    </lineage>
</organism>
<reference key="2">
    <citation type="submission" date="2011-05" db="EMBL/GenBank/DDBJ databases">
        <title>Complete genome sequence of the aerobic marine methanotroph Methylomonas methanica MC09.</title>
        <authorList>
            <person name="Boden R."/>
            <person name="Cunliffe M."/>
            <person name="Scanlan J."/>
            <person name="Moussard H."/>
            <person name="Kits K.D."/>
            <person name="Klotz M."/>
            <person name="Jetten M."/>
            <person name="Vuilleumier S."/>
            <person name="Han J."/>
            <person name="Peters L."/>
            <person name="Mikhailova N."/>
            <person name="Teshima H."/>
            <person name="Tapia R."/>
            <person name="Kyrpides N."/>
            <person name="Ivanova N."/>
            <person name="Pagani I."/>
            <person name="Cheng J.-F."/>
            <person name="Goodwin L."/>
            <person name="Han C."/>
            <person name="Hauser L."/>
            <person name="Land M."/>
            <person name="Lapidus A."/>
            <person name="Lucas S."/>
            <person name="Pitluck S."/>
            <person name="Woyke T."/>
            <person name="Stein L.Y."/>
            <person name="Murrell C."/>
        </authorList>
    </citation>
    <scope>NUCLEOTIDE SEQUENCE</scope>
    <source>
        <strain>MC09</strain>
    </source>
</reference>
<gene>
    <name evidence="3" type="ordered locus">Metme_2607</name>
</gene>
<dbReference type="InterPro" id="IPR005546">
    <property type="entry name" value="Autotransporte_beta"/>
</dbReference>
<dbReference type="NCBIfam" id="TIGR01414">
    <property type="entry name" value="autotrans_barl"/>
    <property type="match status" value="1"/>
</dbReference>
<keyword evidence="4" id="KW-1185">Reference proteome</keyword>
<feature type="compositionally biased region" description="Low complexity" evidence="1">
    <location>
        <begin position="93"/>
        <end position="107"/>
    </location>
</feature>
<dbReference type="SMART" id="SM00869">
    <property type="entry name" value="Autotransporter"/>
    <property type="match status" value="1"/>
</dbReference>
<dbReference type="STRING" id="857087.Metme_2607"/>
<evidence type="ECO:0000313" key="4">
    <source>
        <dbReference type="Proteomes" id="UP000008888"/>
    </source>
</evidence>
<dbReference type="KEGG" id="mmt:Metme_2607"/>
<evidence type="ECO:0000313" key="3">
    <source>
        <dbReference type="EMBL" id="AEG00997.1"/>
    </source>
</evidence>
<dbReference type="Gene3D" id="2.40.128.130">
    <property type="entry name" value="Autotransporter beta-domain"/>
    <property type="match status" value="1"/>
</dbReference>
<dbReference type="GO" id="GO:0019867">
    <property type="term" value="C:outer membrane"/>
    <property type="evidence" value="ECO:0007669"/>
    <property type="project" value="InterPro"/>
</dbReference>
<dbReference type="InterPro" id="IPR036709">
    <property type="entry name" value="Autotransporte_beta_dom_sf"/>
</dbReference>
<feature type="region of interest" description="Disordered" evidence="1">
    <location>
        <begin position="89"/>
        <end position="123"/>
    </location>
</feature>
<sequence length="423" mass="45955">MNGGLKQKNTLRNGTARDKRLSSRIDKVSFTSFAVLATALMGQTVEAQTFSEASTAELNRICRQDFTYNSTDQLGVICGQLQAGGVTAGSGIGSQSQPSSLLISQQQLKDEQTKKERKKRPPASADVIAAQWGKFSTFLTAGATTLRHYQNPFEDGYNASIPAVTVGGGYSVLNNLEVGLAFNYANAMGNYNAGGGFDSNSYTPLLYVNYLPFDGAFANLALSYTRRNQSIDRFAVAGTNGLTNNTTVISRLTTGNFNANQYTVNFLSGYDFAIDNITFGPRVGVDVRQWEINSYHESSSTGLELRYNDQHQTSLQTTLGVFASSAHSFSFGVLIPQINVAWVHEHANDSRIINAHFIQATDSTTGPGFFFQTENPARDWALIDVGTSLLVQNGIQAFANFTTVQGNSNFESYGGNVGVRLEW</sequence>
<evidence type="ECO:0000259" key="2">
    <source>
        <dbReference type="PROSITE" id="PS51208"/>
    </source>
</evidence>
<dbReference type="AlphaFoldDB" id="F9ZY92"/>
<dbReference type="PROSITE" id="PS51208">
    <property type="entry name" value="AUTOTRANSPORTER"/>
    <property type="match status" value="1"/>
</dbReference>
<evidence type="ECO:0000256" key="1">
    <source>
        <dbReference type="SAM" id="MobiDB-lite"/>
    </source>
</evidence>
<reference evidence="4" key="3">
    <citation type="submission" date="2011-05" db="EMBL/GenBank/DDBJ databases">
        <title>Complete sequence of Methylomonas methanica MC09.</title>
        <authorList>
            <consortium name="US DOE Joint Genome Institute"/>
            <person name="Lucas S."/>
            <person name="Han J."/>
            <person name="Lapidus A."/>
            <person name="Cheng J.-F."/>
            <person name="Goodwin L."/>
            <person name="Pitluck S."/>
            <person name="Peters L."/>
            <person name="Mikhailova N."/>
            <person name="Teshima H."/>
            <person name="Han C."/>
            <person name="Tapia R."/>
            <person name="Land M."/>
            <person name="Hauser L."/>
            <person name="Kyrpides N."/>
            <person name="Ivanova N."/>
            <person name="Pagani I."/>
            <person name="Stein L."/>
            <person name="Woyke T."/>
        </authorList>
    </citation>
    <scope>NUCLEOTIDE SEQUENCE [LARGE SCALE GENOMIC DNA]</scope>
    <source>
        <strain evidence="4">MC09</strain>
    </source>
</reference>
<dbReference type="EMBL" id="CP002738">
    <property type="protein sequence ID" value="AEG00997.1"/>
    <property type="molecule type" value="Genomic_DNA"/>
</dbReference>
<feature type="domain" description="Autotransporter" evidence="2">
    <location>
        <begin position="130"/>
        <end position="423"/>
    </location>
</feature>
<protein>
    <submittedName>
        <fullName evidence="3">Autotransporter beta-domain protein</fullName>
    </submittedName>
</protein>
<dbReference type="InterPro" id="IPR006315">
    <property type="entry name" value="OM_autotransptr_brl_dom"/>
</dbReference>
<dbReference type="Proteomes" id="UP000008888">
    <property type="component" value="Chromosome"/>
</dbReference>
<dbReference type="SUPFAM" id="SSF103515">
    <property type="entry name" value="Autotransporter"/>
    <property type="match status" value="1"/>
</dbReference>
<name>F9ZY92_METMM</name>
<accession>F9ZY92</accession>
<dbReference type="HOGENOM" id="CLU_622283_0_0_6"/>
<dbReference type="eggNOG" id="COG4625">
    <property type="taxonomic scope" value="Bacteria"/>
</dbReference>
<proteinExistence type="predicted"/>
<reference evidence="3 4" key="1">
    <citation type="journal article" date="2011" name="J. Bacteriol.">
        <title>Complete Genome Sequence of the Aerobic Marine Methanotroph Methylomonas methanica MC09.</title>
        <authorList>
            <person name="Boden R."/>
            <person name="Cunliffe M."/>
            <person name="Scanlan J."/>
            <person name="Moussard H."/>
            <person name="Kits K.D."/>
            <person name="Klotz M.G."/>
            <person name="Jetten M.S."/>
            <person name="Vuilleumier S."/>
            <person name="Han J."/>
            <person name="Peters L."/>
            <person name="Mikhailova N."/>
            <person name="Teshima H."/>
            <person name="Tapia R."/>
            <person name="Kyrpides N."/>
            <person name="Ivanova N."/>
            <person name="Pagani I."/>
            <person name="Cheng J.F."/>
            <person name="Goodwin L."/>
            <person name="Han C."/>
            <person name="Hauser L."/>
            <person name="Land M.L."/>
            <person name="Lapidus A."/>
            <person name="Lucas S."/>
            <person name="Pitluck S."/>
            <person name="Woyke T."/>
            <person name="Stein L."/>
            <person name="Murrell J.C."/>
        </authorList>
    </citation>
    <scope>NUCLEOTIDE SEQUENCE [LARGE SCALE GENOMIC DNA]</scope>
    <source>
        <strain evidence="3 4">MC09</strain>
    </source>
</reference>
<dbReference type="RefSeq" id="WP_013819233.1">
    <property type="nucleotide sequence ID" value="NC_015572.1"/>
</dbReference>